<dbReference type="GO" id="GO:0006629">
    <property type="term" value="P:lipid metabolic process"/>
    <property type="evidence" value="ECO:0007669"/>
    <property type="project" value="InterPro"/>
</dbReference>
<dbReference type="EMBL" id="JAMKBJ010000012">
    <property type="protein sequence ID" value="MCZ8538053.1"/>
    <property type="molecule type" value="Genomic_DNA"/>
</dbReference>
<name>A0A9X3RF42_9BACL</name>
<organism evidence="2 3">
    <name type="scientific">Paenisporosarcina quisquiliarum</name>
    <dbReference type="NCBI Taxonomy" id="365346"/>
    <lineage>
        <taxon>Bacteria</taxon>
        <taxon>Bacillati</taxon>
        <taxon>Bacillota</taxon>
        <taxon>Bacilli</taxon>
        <taxon>Bacillales</taxon>
        <taxon>Caryophanaceae</taxon>
        <taxon>Paenisporosarcina</taxon>
    </lineage>
</organism>
<evidence type="ECO:0000259" key="1">
    <source>
        <dbReference type="PROSITE" id="PS51704"/>
    </source>
</evidence>
<dbReference type="Proteomes" id="UP001152173">
    <property type="component" value="Unassembled WGS sequence"/>
</dbReference>
<evidence type="ECO:0000313" key="2">
    <source>
        <dbReference type="EMBL" id="MCZ8538053.1"/>
    </source>
</evidence>
<dbReference type="GO" id="GO:0008081">
    <property type="term" value="F:phosphoric diester hydrolase activity"/>
    <property type="evidence" value="ECO:0007669"/>
    <property type="project" value="InterPro"/>
</dbReference>
<protein>
    <submittedName>
        <fullName evidence="2">Glycerophosphodiester phosphodiesterase</fullName>
    </submittedName>
</protein>
<feature type="domain" description="GP-PDE" evidence="1">
    <location>
        <begin position="1"/>
        <end position="237"/>
    </location>
</feature>
<dbReference type="PANTHER" id="PTHR46211:SF1">
    <property type="entry name" value="GLYCEROPHOSPHODIESTER PHOSPHODIESTERASE, CYTOPLASMIC"/>
    <property type="match status" value="1"/>
</dbReference>
<dbReference type="PANTHER" id="PTHR46211">
    <property type="entry name" value="GLYCEROPHOSPHORYL DIESTER PHOSPHODIESTERASE"/>
    <property type="match status" value="1"/>
</dbReference>
<comment type="caution">
    <text evidence="2">The sequence shown here is derived from an EMBL/GenBank/DDBJ whole genome shotgun (WGS) entry which is preliminary data.</text>
</comment>
<dbReference type="PROSITE" id="PS51704">
    <property type="entry name" value="GP_PDE"/>
    <property type="match status" value="1"/>
</dbReference>
<proteinExistence type="predicted"/>
<keyword evidence="3" id="KW-1185">Reference proteome</keyword>
<dbReference type="RefSeq" id="WP_269927124.1">
    <property type="nucleotide sequence ID" value="NZ_JAMKBJ010000012.1"/>
</dbReference>
<gene>
    <name evidence="2" type="ORF">M9R32_12725</name>
</gene>
<dbReference type="AlphaFoldDB" id="A0A9X3RF42"/>
<dbReference type="Pfam" id="PF03009">
    <property type="entry name" value="GDPD"/>
    <property type="match status" value="1"/>
</dbReference>
<dbReference type="InterPro" id="IPR017946">
    <property type="entry name" value="PLC-like_Pdiesterase_TIM-brl"/>
</dbReference>
<dbReference type="Gene3D" id="3.20.20.190">
    <property type="entry name" value="Phosphatidylinositol (PI) phosphodiesterase"/>
    <property type="match status" value="1"/>
</dbReference>
<dbReference type="CDD" id="cd08563">
    <property type="entry name" value="GDPD_TtGDE_like"/>
    <property type="match status" value="1"/>
</dbReference>
<evidence type="ECO:0000313" key="3">
    <source>
        <dbReference type="Proteomes" id="UP001152173"/>
    </source>
</evidence>
<reference evidence="2" key="1">
    <citation type="submission" date="2022-05" db="EMBL/GenBank/DDBJ databases">
        <authorList>
            <person name="Colautti A."/>
            <person name="Iacumin L."/>
        </authorList>
    </citation>
    <scope>NUCLEOTIDE SEQUENCE</scope>
    <source>
        <strain evidence="2">SK 55</strain>
    </source>
</reference>
<sequence length="242" mass="27153">MKIYAHRGASGTFPENTLAAFEEAARLDIHGVEFDVHLTKDGELVVIHDETIDRTSDGVGYVKDLTLAELRTFDYGIWFGSEFAGQTIPTLEEVLAVFQQTTHHINIELKSDIFPYEGMGEKVLQVIEKMGMAERVVISSFDHEAVREFKKLAPHIEVAILTLEVLVDAYDYARFIPADALHIFLPTAMRKMAKEALVKGAILRVYTVNDIENAMALQKIGVHAIFTDYPERMKQALEVGTV</sequence>
<dbReference type="InterPro" id="IPR030395">
    <property type="entry name" value="GP_PDE_dom"/>
</dbReference>
<dbReference type="SUPFAM" id="SSF51695">
    <property type="entry name" value="PLC-like phosphodiesterases"/>
    <property type="match status" value="1"/>
</dbReference>
<accession>A0A9X3RF42</accession>